<protein>
    <submittedName>
        <fullName evidence="2">ATP-grasp domain-containing protein</fullName>
    </submittedName>
</protein>
<evidence type="ECO:0000313" key="3">
    <source>
        <dbReference type="Proteomes" id="UP000829647"/>
    </source>
</evidence>
<organism evidence="2 3">
    <name type="scientific">Hymenobacter sublimis</name>
    <dbReference type="NCBI Taxonomy" id="2933777"/>
    <lineage>
        <taxon>Bacteria</taxon>
        <taxon>Pseudomonadati</taxon>
        <taxon>Bacteroidota</taxon>
        <taxon>Cytophagia</taxon>
        <taxon>Cytophagales</taxon>
        <taxon>Hymenobacteraceae</taxon>
        <taxon>Hymenobacter</taxon>
    </lineage>
</organism>
<feature type="domain" description="ATP-grasp" evidence="1">
    <location>
        <begin position="138"/>
        <end position="229"/>
    </location>
</feature>
<keyword evidence="3" id="KW-1185">Reference proteome</keyword>
<dbReference type="InterPro" id="IPR025643">
    <property type="entry name" value="R2K_3"/>
</dbReference>
<gene>
    <name evidence="2" type="ORF">MWH26_18100</name>
</gene>
<dbReference type="EMBL" id="CP095848">
    <property type="protein sequence ID" value="UPL49088.1"/>
    <property type="molecule type" value="Genomic_DNA"/>
</dbReference>
<evidence type="ECO:0000313" key="2">
    <source>
        <dbReference type="EMBL" id="UPL49088.1"/>
    </source>
</evidence>
<name>A0ABY4J8F7_9BACT</name>
<proteinExistence type="predicted"/>
<dbReference type="RefSeq" id="WP_247975381.1">
    <property type="nucleotide sequence ID" value="NZ_CP095848.1"/>
</dbReference>
<evidence type="ECO:0000259" key="1">
    <source>
        <dbReference type="Pfam" id="PF14243"/>
    </source>
</evidence>
<reference evidence="2 3" key="1">
    <citation type="submission" date="2022-04" db="EMBL/GenBank/DDBJ databases">
        <title>Hymenobacter sp. isolated from the air.</title>
        <authorList>
            <person name="Won M."/>
            <person name="Lee C.-M."/>
            <person name="Woen H.-Y."/>
            <person name="Kwon S.-W."/>
        </authorList>
    </citation>
    <scope>NUCLEOTIDE SEQUENCE [LARGE SCALE GENOMIC DNA]</scope>
    <source>
        <strain evidence="3">5516 S-25</strain>
    </source>
</reference>
<sequence>MHILYPSLPYEPRTVDPLWEPEYTWASAAGFTVGLFDLETARVWPRTPTTPALYRGWMLTGPEYELLEQLAPLLSGIESYLSAHLASGWYAAIREYTFASTFQPAGQLPDFFAGQRYFVKGLVKSFGPNSTVASAAEWQELLRKHGIPNNELLFVRQYMELQPDSERRYFVVAGTAYGAGGTPLPNQLRPALFQLRPRLFYSLDVALTAAGHPIIVEVGDGQVSDLKEWNVADFGRTVLGALAAATQA</sequence>
<dbReference type="Proteomes" id="UP000829647">
    <property type="component" value="Chromosome"/>
</dbReference>
<dbReference type="Pfam" id="PF14243">
    <property type="entry name" value="R2K_3"/>
    <property type="match status" value="1"/>
</dbReference>
<accession>A0ABY4J8F7</accession>